<protein>
    <submittedName>
        <fullName evidence="8">Membrane protein</fullName>
    </submittedName>
</protein>
<dbReference type="EMBL" id="JFHC01000001">
    <property type="protein sequence ID" value="KDR44676.1"/>
    <property type="molecule type" value="Genomic_DNA"/>
</dbReference>
<feature type="transmembrane region" description="Helical" evidence="7">
    <location>
        <begin position="59"/>
        <end position="80"/>
    </location>
</feature>
<keyword evidence="3" id="KW-1003">Cell membrane</keyword>
<reference evidence="8 9" key="1">
    <citation type="submission" date="2014-03" db="EMBL/GenBank/DDBJ databases">
        <title>Draft Genome Sequences of Four Burkholderia Strains.</title>
        <authorList>
            <person name="Liu X.Y."/>
            <person name="Li C.X."/>
            <person name="Xu J.H."/>
        </authorList>
    </citation>
    <scope>NUCLEOTIDE SEQUENCE [LARGE SCALE GENOMIC DNA]</scope>
    <source>
        <strain evidence="8 9">DSM 50014</strain>
    </source>
</reference>
<feature type="transmembrane region" description="Helical" evidence="7">
    <location>
        <begin position="30"/>
        <end position="53"/>
    </location>
</feature>
<evidence type="ECO:0000256" key="5">
    <source>
        <dbReference type="ARBA" id="ARBA00022989"/>
    </source>
</evidence>
<sequence length="83" mass="8296">MQHGIVAWLIIGAVAGWLAGLLVKGGGFGLLVDVLVGIVGAVIGGWLFGVLGISLGGGWIGSVITAVIGAVVLLLVLRLIRRG</sequence>
<comment type="caution">
    <text evidence="8">The sequence shown here is derived from an EMBL/GenBank/DDBJ whole genome shotgun (WGS) entry which is preliminary data.</text>
</comment>
<dbReference type="PANTHER" id="PTHR33884">
    <property type="entry name" value="UPF0410 PROTEIN YMGE"/>
    <property type="match status" value="1"/>
</dbReference>
<evidence type="ECO:0000313" key="9">
    <source>
        <dbReference type="Proteomes" id="UP000027466"/>
    </source>
</evidence>
<accession>A0A069Q4K4</accession>
<evidence type="ECO:0000256" key="6">
    <source>
        <dbReference type="ARBA" id="ARBA00023136"/>
    </source>
</evidence>
<dbReference type="PANTHER" id="PTHR33884:SF3">
    <property type="entry name" value="UPF0410 PROTEIN YMGE"/>
    <property type="match status" value="1"/>
</dbReference>
<name>A0A069Q4K4_9BURK</name>
<comment type="subcellular location">
    <subcellularLocation>
        <location evidence="1">Cell membrane</location>
        <topology evidence="1">Multi-pass membrane protein</topology>
    </subcellularLocation>
</comment>
<dbReference type="AlphaFoldDB" id="A0A069Q4K4"/>
<gene>
    <name evidence="8" type="ORF">BG61_00445</name>
</gene>
<evidence type="ECO:0000256" key="7">
    <source>
        <dbReference type="SAM" id="Phobius"/>
    </source>
</evidence>
<evidence type="ECO:0000256" key="4">
    <source>
        <dbReference type="ARBA" id="ARBA00022692"/>
    </source>
</evidence>
<keyword evidence="5 7" id="KW-1133">Transmembrane helix</keyword>
<keyword evidence="6 7" id="KW-0472">Membrane</keyword>
<organism evidence="8 9">
    <name type="scientific">Caballeronia glathei</name>
    <dbReference type="NCBI Taxonomy" id="60547"/>
    <lineage>
        <taxon>Bacteria</taxon>
        <taxon>Pseudomonadati</taxon>
        <taxon>Pseudomonadota</taxon>
        <taxon>Betaproteobacteria</taxon>
        <taxon>Burkholderiales</taxon>
        <taxon>Burkholderiaceae</taxon>
        <taxon>Caballeronia</taxon>
    </lineage>
</organism>
<evidence type="ECO:0000256" key="1">
    <source>
        <dbReference type="ARBA" id="ARBA00004651"/>
    </source>
</evidence>
<proteinExistence type="inferred from homology"/>
<comment type="similarity">
    <text evidence="2">Belongs to the UPF0410 family.</text>
</comment>
<dbReference type="Pfam" id="PF04226">
    <property type="entry name" value="Transgly_assoc"/>
    <property type="match status" value="1"/>
</dbReference>
<dbReference type="GO" id="GO:0005886">
    <property type="term" value="C:plasma membrane"/>
    <property type="evidence" value="ECO:0007669"/>
    <property type="project" value="UniProtKB-SubCell"/>
</dbReference>
<evidence type="ECO:0000313" key="8">
    <source>
        <dbReference type="EMBL" id="KDR44676.1"/>
    </source>
</evidence>
<dbReference type="InterPro" id="IPR007341">
    <property type="entry name" value="Transgly_assoc"/>
</dbReference>
<evidence type="ECO:0000256" key="3">
    <source>
        <dbReference type="ARBA" id="ARBA00022475"/>
    </source>
</evidence>
<dbReference type="Proteomes" id="UP000027466">
    <property type="component" value="Unassembled WGS sequence"/>
</dbReference>
<keyword evidence="9" id="KW-1185">Reference proteome</keyword>
<feature type="transmembrane region" description="Helical" evidence="7">
    <location>
        <begin position="6"/>
        <end position="23"/>
    </location>
</feature>
<evidence type="ECO:0000256" key="2">
    <source>
        <dbReference type="ARBA" id="ARBA00011006"/>
    </source>
</evidence>
<keyword evidence="4 7" id="KW-0812">Transmembrane</keyword>